<evidence type="ECO:0000313" key="2">
    <source>
        <dbReference type="EMBL" id="QJC52789.1"/>
    </source>
</evidence>
<sequence length="109" mass="12218">MGPGMLNQRCTVWRALPQKDEYNSPINGPNDYQRVSSHPCRLSRKSISAVRGEPQTEIAEVYMIYMPVAAEVQAGDLVKVHGAGEYRAGEPYRPNNHHTEVQIEREAPA</sequence>
<keyword evidence="3" id="KW-1185">Reference proteome</keyword>
<dbReference type="RefSeq" id="WP_168908341.1">
    <property type="nucleotide sequence ID" value="NZ_CP051428.1"/>
</dbReference>
<gene>
    <name evidence="2" type="ORF">HGI30_15250</name>
</gene>
<feature type="compositionally biased region" description="Basic and acidic residues" evidence="1">
    <location>
        <begin position="97"/>
        <end position="109"/>
    </location>
</feature>
<dbReference type="AlphaFoldDB" id="A0A6H2GZL8"/>
<accession>A0A6H2GZL8</accession>
<proteinExistence type="predicted"/>
<evidence type="ECO:0000256" key="1">
    <source>
        <dbReference type="SAM" id="MobiDB-lite"/>
    </source>
</evidence>
<feature type="region of interest" description="Disordered" evidence="1">
    <location>
        <begin position="89"/>
        <end position="109"/>
    </location>
</feature>
<dbReference type="Pfam" id="PF12206">
    <property type="entry name" value="DUF3599"/>
    <property type="match status" value="1"/>
</dbReference>
<organism evidence="2 3">
    <name type="scientific">Paenibacillus albicereus</name>
    <dbReference type="NCBI Taxonomy" id="2726185"/>
    <lineage>
        <taxon>Bacteria</taxon>
        <taxon>Bacillati</taxon>
        <taxon>Bacillota</taxon>
        <taxon>Bacilli</taxon>
        <taxon>Bacillales</taxon>
        <taxon>Paenibacillaceae</taxon>
        <taxon>Paenibacillus</taxon>
    </lineage>
</organism>
<dbReference type="InterPro" id="IPR024556">
    <property type="entry name" value="DUF3599"/>
</dbReference>
<name>A0A6H2GZL8_9BACL</name>
<dbReference type="KEGG" id="palr:HGI30_15250"/>
<reference evidence="2 3" key="1">
    <citation type="submission" date="2020-04" db="EMBL/GenBank/DDBJ databases">
        <title>Novel Paenibacillus strain UniB2 isolated from commercial digestive syrup.</title>
        <authorList>
            <person name="Thorat V."/>
            <person name="Kirdat K."/>
            <person name="Tiwarekar B."/>
            <person name="Yadav A."/>
        </authorList>
    </citation>
    <scope>NUCLEOTIDE SEQUENCE [LARGE SCALE GENOMIC DNA]</scope>
    <source>
        <strain evidence="2 3">UniB2</strain>
    </source>
</reference>
<dbReference type="Gene3D" id="2.40.10.370">
    <property type="entry name" value="Protein of unknown function DUF3599"/>
    <property type="match status" value="1"/>
</dbReference>
<dbReference type="EMBL" id="CP051428">
    <property type="protein sequence ID" value="QJC52789.1"/>
    <property type="molecule type" value="Genomic_DNA"/>
</dbReference>
<dbReference type="Proteomes" id="UP000502136">
    <property type="component" value="Chromosome"/>
</dbReference>
<protein>
    <submittedName>
        <fullName evidence="2">DUF3599 family protein</fullName>
    </submittedName>
</protein>
<dbReference type="InterPro" id="IPR038667">
    <property type="entry name" value="XkdH-like_sf"/>
</dbReference>
<evidence type="ECO:0000313" key="3">
    <source>
        <dbReference type="Proteomes" id="UP000502136"/>
    </source>
</evidence>